<dbReference type="AlphaFoldDB" id="A0A443QCF0"/>
<dbReference type="Gene3D" id="3.30.70.270">
    <property type="match status" value="1"/>
</dbReference>
<gene>
    <name evidence="7" type="ORF">B4U79_11010</name>
</gene>
<dbReference type="InterPro" id="IPR036397">
    <property type="entry name" value="RNaseH_sf"/>
</dbReference>
<name>A0A443QCF0_9ACAR</name>
<dbReference type="EMBL" id="NCKU01010732">
    <property type="protein sequence ID" value="RWS00691.1"/>
    <property type="molecule type" value="Genomic_DNA"/>
</dbReference>
<dbReference type="CDD" id="cd01647">
    <property type="entry name" value="RT_LTR"/>
    <property type="match status" value="1"/>
</dbReference>
<dbReference type="SUPFAM" id="SSF53098">
    <property type="entry name" value="Ribonuclease H-like"/>
    <property type="match status" value="1"/>
</dbReference>
<protein>
    <recommendedName>
        <fullName evidence="6">Integrase catalytic domain-containing protein</fullName>
    </recommendedName>
</protein>
<dbReference type="Pfam" id="PF17919">
    <property type="entry name" value="RT_RNaseH_2"/>
    <property type="match status" value="1"/>
</dbReference>
<dbReference type="Pfam" id="PF00665">
    <property type="entry name" value="rve"/>
    <property type="match status" value="1"/>
</dbReference>
<evidence type="ECO:0000256" key="1">
    <source>
        <dbReference type="ARBA" id="ARBA00022695"/>
    </source>
</evidence>
<dbReference type="GO" id="GO:0003964">
    <property type="term" value="F:RNA-directed DNA polymerase activity"/>
    <property type="evidence" value="ECO:0007669"/>
    <property type="project" value="UniProtKB-KW"/>
</dbReference>
<keyword evidence="4" id="KW-0695">RNA-directed DNA polymerase</keyword>
<dbReference type="Pfam" id="PF00078">
    <property type="entry name" value="RVT_1"/>
    <property type="match status" value="1"/>
</dbReference>
<dbReference type="InterPro" id="IPR043502">
    <property type="entry name" value="DNA/RNA_pol_sf"/>
</dbReference>
<evidence type="ECO:0000256" key="4">
    <source>
        <dbReference type="ARBA" id="ARBA00022918"/>
    </source>
</evidence>
<keyword evidence="1" id="KW-0808">Transferase</keyword>
<dbReference type="PANTHER" id="PTHR37984:SF5">
    <property type="entry name" value="PROTEIN NYNRIN-LIKE"/>
    <property type="match status" value="1"/>
</dbReference>
<evidence type="ECO:0000256" key="5">
    <source>
        <dbReference type="ARBA" id="ARBA00023268"/>
    </source>
</evidence>
<evidence type="ECO:0000313" key="8">
    <source>
        <dbReference type="Proteomes" id="UP000285301"/>
    </source>
</evidence>
<dbReference type="Gene3D" id="3.10.10.10">
    <property type="entry name" value="HIV Type 1 Reverse Transcriptase, subunit A, domain 1"/>
    <property type="match status" value="1"/>
</dbReference>
<dbReference type="GO" id="GO:0003676">
    <property type="term" value="F:nucleic acid binding"/>
    <property type="evidence" value="ECO:0007669"/>
    <property type="project" value="InterPro"/>
</dbReference>
<keyword evidence="8" id="KW-1185">Reference proteome</keyword>
<comment type="caution">
    <text evidence="7">The sequence shown here is derived from an EMBL/GenBank/DDBJ whole genome shotgun (WGS) entry which is preliminary data.</text>
</comment>
<dbReference type="Proteomes" id="UP000285301">
    <property type="component" value="Unassembled WGS sequence"/>
</dbReference>
<keyword evidence="5" id="KW-0511">Multifunctional enzyme</keyword>
<evidence type="ECO:0000256" key="3">
    <source>
        <dbReference type="ARBA" id="ARBA00022759"/>
    </source>
</evidence>
<dbReference type="GO" id="GO:0015074">
    <property type="term" value="P:DNA integration"/>
    <property type="evidence" value="ECO:0007669"/>
    <property type="project" value="InterPro"/>
</dbReference>
<dbReference type="PANTHER" id="PTHR37984">
    <property type="entry name" value="PROTEIN CBG26694"/>
    <property type="match status" value="1"/>
</dbReference>
<dbReference type="GO" id="GO:0004519">
    <property type="term" value="F:endonuclease activity"/>
    <property type="evidence" value="ECO:0007669"/>
    <property type="project" value="UniProtKB-KW"/>
</dbReference>
<keyword evidence="3" id="KW-0378">Hydrolase</keyword>
<dbReference type="SUPFAM" id="SSF56672">
    <property type="entry name" value="DNA/RNA polymerases"/>
    <property type="match status" value="1"/>
</dbReference>
<keyword evidence="3" id="KW-0255">Endonuclease</keyword>
<dbReference type="GO" id="GO:0042575">
    <property type="term" value="C:DNA polymerase complex"/>
    <property type="evidence" value="ECO:0007669"/>
    <property type="project" value="UniProtKB-ARBA"/>
</dbReference>
<evidence type="ECO:0000313" key="7">
    <source>
        <dbReference type="EMBL" id="RWS00691.1"/>
    </source>
</evidence>
<dbReference type="OrthoDB" id="10069439at2759"/>
<dbReference type="InterPro" id="IPR050951">
    <property type="entry name" value="Retrovirus_Pol_polyprotein"/>
</dbReference>
<dbReference type="InterPro" id="IPR012337">
    <property type="entry name" value="RNaseH-like_sf"/>
</dbReference>
<dbReference type="InterPro" id="IPR043128">
    <property type="entry name" value="Rev_trsase/Diguanyl_cyclase"/>
</dbReference>
<evidence type="ECO:0000256" key="2">
    <source>
        <dbReference type="ARBA" id="ARBA00022722"/>
    </source>
</evidence>
<dbReference type="STRING" id="1965070.A0A443QCF0"/>
<dbReference type="Gene3D" id="3.10.20.370">
    <property type="match status" value="1"/>
</dbReference>
<accession>A0A443QCF0</accession>
<keyword evidence="2" id="KW-0540">Nuclease</keyword>
<dbReference type="Gene3D" id="3.30.420.10">
    <property type="entry name" value="Ribonuclease H-like superfamily/Ribonuclease H"/>
    <property type="match status" value="1"/>
</dbReference>
<dbReference type="InterPro" id="IPR041577">
    <property type="entry name" value="RT_RNaseH_2"/>
</dbReference>
<dbReference type="InterPro" id="IPR000477">
    <property type="entry name" value="RT_dom"/>
</dbReference>
<organism evidence="7 8">
    <name type="scientific">Dinothrombium tinctorium</name>
    <dbReference type="NCBI Taxonomy" id="1965070"/>
    <lineage>
        <taxon>Eukaryota</taxon>
        <taxon>Metazoa</taxon>
        <taxon>Ecdysozoa</taxon>
        <taxon>Arthropoda</taxon>
        <taxon>Chelicerata</taxon>
        <taxon>Arachnida</taxon>
        <taxon>Acari</taxon>
        <taxon>Acariformes</taxon>
        <taxon>Trombidiformes</taxon>
        <taxon>Prostigmata</taxon>
        <taxon>Anystina</taxon>
        <taxon>Parasitengona</taxon>
        <taxon>Trombidioidea</taxon>
        <taxon>Trombidiidae</taxon>
        <taxon>Dinothrombium</taxon>
    </lineage>
</organism>
<dbReference type="PROSITE" id="PS50994">
    <property type="entry name" value="INTEGRASE"/>
    <property type="match status" value="1"/>
</dbReference>
<dbReference type="FunFam" id="3.10.20.370:FF:000001">
    <property type="entry name" value="Retrovirus-related Pol polyprotein from transposon 17.6-like protein"/>
    <property type="match status" value="1"/>
</dbReference>
<dbReference type="Gene3D" id="1.10.340.70">
    <property type="match status" value="1"/>
</dbReference>
<reference evidence="7 8" key="1">
    <citation type="journal article" date="2018" name="Gigascience">
        <title>Genomes of trombidid mites reveal novel predicted allergens and laterally-transferred genes associated with secondary metabolism.</title>
        <authorList>
            <person name="Dong X."/>
            <person name="Chaisiri K."/>
            <person name="Xia D."/>
            <person name="Armstrong S.D."/>
            <person name="Fang Y."/>
            <person name="Donnelly M.J."/>
            <person name="Kadowaki T."/>
            <person name="McGarry J.W."/>
            <person name="Darby A.C."/>
            <person name="Makepeace B.L."/>
        </authorList>
    </citation>
    <scope>NUCLEOTIDE SEQUENCE [LARGE SCALE GENOMIC DNA]</scope>
    <source>
        <strain evidence="7">UoL-WK</strain>
    </source>
</reference>
<keyword evidence="1" id="KW-0548">Nucleotidyltransferase</keyword>
<feature type="domain" description="Integrase catalytic" evidence="6">
    <location>
        <begin position="408"/>
        <end position="588"/>
    </location>
</feature>
<proteinExistence type="predicted"/>
<evidence type="ECO:0000259" key="6">
    <source>
        <dbReference type="PROSITE" id="PS50994"/>
    </source>
</evidence>
<feature type="non-terminal residue" evidence="7">
    <location>
        <position position="688"/>
    </location>
</feature>
<dbReference type="CDD" id="cd09274">
    <property type="entry name" value="RNase_HI_RT_Ty3"/>
    <property type="match status" value="1"/>
</dbReference>
<sequence>MQNKEQLTLNDLKFGSKVSDEEKKQITELCNKYQHYFAKCVSEIGCHPSAEMKINIDPAGSVVNERRRPHSFAERELIEDLVKELRAADIIEESAGPFNSALVIIKKKDGSHRVCVDYKKLNAITKKETFPCPYIDELMEDTADWCIYAILDLASGYYQITVSEDSREKTAFSTGKNKYRFKRMPFGLVNAPYYFNSIIEHDKLVTSPVLKQFDPLRETEVHTDASQEGIGGVLLQRYDKNWHPVLYVSRKITADEKKYHATELELLGVVWVVTRMRMYLYGKQFTLVLSLTDFNFDVRHRAGKLMPHVDALSRNSIDSDNCNDEFEGRFAVYSLNTGQDWIEAAQLKDEYCKKLFERIQTNKSAVVQERHRFEIINGHLYYYFVGKKQRQLVIPRRLRREIAREIHVNYGHAGLDATVDVHVFLALPLRNQSSKGNLYLLVGVCNFSKMVFLRPVRSTRAKHTVQAVKGIIETYWVPERIVTDRGTAFKNKQFEEYCATLDIELIFNSTANPRANGQVERMNRTLVPMIASMCKREDGKGSTYLCAAKKFEIGDIVVVRRNPIATDSKSTKLSSLFRGPYVVTRQINDGTYEIRSPDAKNKYATTAPVDQLKKWDLEDDANNDIEEEHVGLINTESGGPEYTSDGRMYSCIGLPMSPDITAEPGSAFARVHVIGCVANPENLHGNHP</sequence>
<dbReference type="InterPro" id="IPR001584">
    <property type="entry name" value="Integrase_cat-core"/>
</dbReference>